<feature type="domain" description="Fibronectin type-III" evidence="16">
    <location>
        <begin position="798"/>
        <end position="896"/>
    </location>
</feature>
<dbReference type="InterPro" id="IPR020635">
    <property type="entry name" value="Tyr_kinase_cat_dom"/>
</dbReference>
<dbReference type="Pfam" id="PF07714">
    <property type="entry name" value="PK_Tyr_Ser-Thr"/>
    <property type="match status" value="1"/>
</dbReference>
<evidence type="ECO:0000256" key="12">
    <source>
        <dbReference type="ARBA" id="ARBA00051243"/>
    </source>
</evidence>
<dbReference type="InterPro" id="IPR003961">
    <property type="entry name" value="FN3_dom"/>
</dbReference>
<dbReference type="InterPro" id="IPR011009">
    <property type="entry name" value="Kinase-like_dom_sf"/>
</dbReference>
<evidence type="ECO:0000256" key="8">
    <source>
        <dbReference type="ARBA" id="ARBA00022840"/>
    </source>
</evidence>
<dbReference type="PRINTS" id="PR00109">
    <property type="entry name" value="TYRKINASE"/>
</dbReference>
<dbReference type="GO" id="GO:0007169">
    <property type="term" value="P:cell surface receptor protein tyrosine kinase signaling pathway"/>
    <property type="evidence" value="ECO:0007669"/>
    <property type="project" value="TreeGrafter"/>
</dbReference>
<name>A0A158PHS2_ANGCS</name>
<keyword evidence="18" id="KW-1185">Reference proteome</keyword>
<dbReference type="GO" id="GO:0048680">
    <property type="term" value="P:positive regulation of axon regeneration"/>
    <property type="evidence" value="ECO:0007669"/>
    <property type="project" value="UniProtKB-ARBA"/>
</dbReference>
<dbReference type="WBParaSite" id="ACOC_0000671701-mRNA-1">
    <property type="protein sequence ID" value="ACOC_0000671701-mRNA-1"/>
    <property type="gene ID" value="ACOC_0000671701"/>
</dbReference>
<accession>A0A158PHS2</accession>
<evidence type="ECO:0000256" key="1">
    <source>
        <dbReference type="ARBA" id="ARBA00004167"/>
    </source>
</evidence>
<keyword evidence="10" id="KW-0829">Tyrosine-protein kinase</keyword>
<dbReference type="InterPro" id="IPR013783">
    <property type="entry name" value="Ig-like_fold"/>
</dbReference>
<dbReference type="GO" id="GO:0004714">
    <property type="term" value="F:transmembrane receptor protein tyrosine kinase activity"/>
    <property type="evidence" value="ECO:0007669"/>
    <property type="project" value="UniProtKB-EC"/>
</dbReference>
<feature type="domain" description="Protein kinase" evidence="15">
    <location>
        <begin position="946"/>
        <end position="1203"/>
    </location>
</feature>
<dbReference type="InterPro" id="IPR050122">
    <property type="entry name" value="RTK"/>
</dbReference>
<dbReference type="CDD" id="cd00063">
    <property type="entry name" value="FN3"/>
    <property type="match status" value="2"/>
</dbReference>
<evidence type="ECO:0000256" key="7">
    <source>
        <dbReference type="ARBA" id="ARBA00022777"/>
    </source>
</evidence>
<dbReference type="Gene3D" id="1.10.510.10">
    <property type="entry name" value="Transferase(Phosphotransferase) domain 1"/>
    <property type="match status" value="1"/>
</dbReference>
<evidence type="ECO:0000313" key="18">
    <source>
        <dbReference type="Proteomes" id="UP000267027"/>
    </source>
</evidence>
<dbReference type="Gene3D" id="3.30.200.20">
    <property type="entry name" value="Phosphorylase Kinase, domain 1"/>
    <property type="match status" value="1"/>
</dbReference>
<dbReference type="InterPro" id="IPR000719">
    <property type="entry name" value="Prot_kinase_dom"/>
</dbReference>
<dbReference type="EMBL" id="UYYA01003971">
    <property type="protein sequence ID" value="VDM58303.1"/>
    <property type="molecule type" value="Genomic_DNA"/>
</dbReference>
<dbReference type="STRING" id="334426.A0A158PHS2"/>
<keyword evidence="11" id="KW-0325">Glycoprotein</keyword>
<dbReference type="GO" id="GO:0061564">
    <property type="term" value="P:axon development"/>
    <property type="evidence" value="ECO:0007669"/>
    <property type="project" value="UniProtKB-ARBA"/>
</dbReference>
<dbReference type="OMA" id="SWEFRVR"/>
<protein>
    <recommendedName>
        <fullName evidence="3">receptor protein-tyrosine kinase</fullName>
        <ecNumber evidence="3">2.7.10.1</ecNumber>
    </recommendedName>
</protein>
<dbReference type="GO" id="GO:0005886">
    <property type="term" value="C:plasma membrane"/>
    <property type="evidence" value="ECO:0007669"/>
    <property type="project" value="TreeGrafter"/>
</dbReference>
<proteinExistence type="predicted"/>
<reference evidence="17 18" key="2">
    <citation type="submission" date="2018-11" db="EMBL/GenBank/DDBJ databases">
        <authorList>
            <consortium name="Pathogen Informatics"/>
        </authorList>
    </citation>
    <scope>NUCLEOTIDE SEQUENCE [LARGE SCALE GENOMIC DNA]</scope>
    <source>
        <strain evidence="17 18">Costa Rica</strain>
    </source>
</reference>
<keyword evidence="7" id="KW-0418">Kinase</keyword>
<evidence type="ECO:0000313" key="19">
    <source>
        <dbReference type="WBParaSite" id="ACOC_0000671701-mRNA-1"/>
    </source>
</evidence>
<dbReference type="PROSITE" id="PS50853">
    <property type="entry name" value="FN3"/>
    <property type="match status" value="2"/>
</dbReference>
<evidence type="ECO:0000256" key="2">
    <source>
        <dbReference type="ARBA" id="ARBA00004308"/>
    </source>
</evidence>
<evidence type="ECO:0000256" key="4">
    <source>
        <dbReference type="ARBA" id="ARBA00022553"/>
    </source>
</evidence>
<keyword evidence="9" id="KW-0472">Membrane</keyword>
<dbReference type="GO" id="GO:0043235">
    <property type="term" value="C:receptor complex"/>
    <property type="evidence" value="ECO:0007669"/>
    <property type="project" value="TreeGrafter"/>
</dbReference>
<dbReference type="InterPro" id="IPR036116">
    <property type="entry name" value="FN3_sf"/>
</dbReference>
<dbReference type="Gene3D" id="2.60.40.10">
    <property type="entry name" value="Immunoglobulins"/>
    <property type="match status" value="1"/>
</dbReference>
<keyword evidence="5" id="KW-0808">Transferase</keyword>
<dbReference type="PROSITE" id="PS50011">
    <property type="entry name" value="PROTEIN_KINASE_DOM"/>
    <property type="match status" value="1"/>
</dbReference>
<comment type="subcellular location">
    <subcellularLocation>
        <location evidence="2">Endomembrane system</location>
    </subcellularLocation>
    <subcellularLocation>
        <location evidence="1">Membrane</location>
        <topology evidence="1">Single-pass membrane protein</topology>
    </subcellularLocation>
</comment>
<evidence type="ECO:0000256" key="10">
    <source>
        <dbReference type="ARBA" id="ARBA00023137"/>
    </source>
</evidence>
<sequence>MDGIKKDEVSWAVEPRQETGNVLFKISLYKDKLFVGEAQTVVTTLTKLSLPAELLQSWPSAQHFDVNIEGITAWMSFNVSKTGLQAPLKPPTAPTNVRLYATQQKTVDGARAIISLFWSPPEDWNGAPFQYIINCTKDDGTLQGGPVASTITHISFEVKSGKVECSVAAANEPNNVGEFTPKISIDSSELKPLVRLFAIDSTNALIAITNVTQDEPAKKEKRQISQVNRMEYQAIAFIANDLFAVRTEPDSLQPVLVQIDTNDIDNIVHKVSIGGDVTRVDTMTSDWVGNRLLLVSGQALYQLPLDAFLTTSLLTPRKLIELSTGATDAKQLTFDPFKNTAYLLTRNGSLFMLNLSRNHVKNMALVAHCLASQTVTWMMTEKGLKAMSAFAIADKLFIFVTSSEMLIYGRETVVPIPIAYPPLRQILAVSQSSQPYPERACFALPSSAGIQFTMVNEGKTGAYLEVSKPPPPNICHGVSLPQTHYEVYFNRKNSDKVKHIRSYTEKIHVENGILDKETDYEVTVAWLNRYSEASGTSDPKPFRTGFGYPSAPRSLQAVAITPDTVYLYWNLPATLNAPIAEIKYKKNMQDLIRHTLRDCYKKASCCPIFLFWGLNLNKLPRTVIFLPRAPAAFQISQQASGLTSPSSIAVQEYANGAFSTTTSDSASCLASPYAEAISQEASARTKDIPGTLRPDNVSGSSLLLRWNSLQAEQPPSIIAVQYKETGGTILINGLLSATSYDYRFVAVYSGTFSVENGVIAFKEFYYQGIQHAKTKGKLLLCGHLLMLTCLMRRRSAGVPTAPQQVDARMDDEGWIVSWKEPASDGGSPITSYAVEMRQNRSSEWEIAERGLDGWKLWWRPAKNSRKSWEFRVRAANTEGFGAYGYSNDTVGRVRARANELKKERNHDENCITLEKIAGLNHAPSQPMPPDMINEIKNLPHVRSDFVRLEKKLGTGSFGEVWEGVATQLPMRDRETRVAIKTLHPGYEESEKIKFMKEAILMKFVFETFVYSLISTQHAQNRCLWFSSPTDSSPSQLSLRDVLSMLIDVGRGCAYLESNRHVHRDLAARNCLISSKTPHHHRVTKIADFGLARGVHNSEHYKVRGEDFLPLRWLAPECISDGIFSSKSDVWAFGVLMYEIVALGQQPYPFMNNSQVLAHVRKGGTPAKPLYCPDQLYKIMLLCWVYDKDRRPSFSDILSMFEKLRDKIEFQDDKPYPPCCGHYNGAFDVSQDSTSSEQMELERSVSHQGYYDVERLSESSRFESLSQPPSFANSSRSQFVLPSNLSCDTTPPKKISFASDSEVSEEIHRNASQGSSRKNRASALLPSSSYEKQQRSRVSQITKKILHLKKGGHYYRRLQLFSGTEVIDR</sequence>
<dbReference type="OrthoDB" id="65481at2759"/>
<feature type="compositionally biased region" description="Polar residues" evidence="14">
    <location>
        <begin position="1324"/>
        <end position="1335"/>
    </location>
</feature>
<evidence type="ECO:0000259" key="15">
    <source>
        <dbReference type="PROSITE" id="PS50011"/>
    </source>
</evidence>
<dbReference type="SMART" id="SM00060">
    <property type="entry name" value="FN3"/>
    <property type="match status" value="4"/>
</dbReference>
<keyword evidence="8 13" id="KW-0067">ATP-binding</keyword>
<feature type="binding site" evidence="13">
    <location>
        <position position="980"/>
    </location>
    <ligand>
        <name>ATP</name>
        <dbReference type="ChEBI" id="CHEBI:30616"/>
    </ligand>
</feature>
<comment type="catalytic activity">
    <reaction evidence="12">
        <text>L-tyrosyl-[protein] + ATP = O-phospho-L-tyrosyl-[protein] + ADP + H(+)</text>
        <dbReference type="Rhea" id="RHEA:10596"/>
        <dbReference type="Rhea" id="RHEA-COMP:10136"/>
        <dbReference type="Rhea" id="RHEA-COMP:20101"/>
        <dbReference type="ChEBI" id="CHEBI:15378"/>
        <dbReference type="ChEBI" id="CHEBI:30616"/>
        <dbReference type="ChEBI" id="CHEBI:46858"/>
        <dbReference type="ChEBI" id="CHEBI:61978"/>
        <dbReference type="ChEBI" id="CHEBI:456216"/>
        <dbReference type="EC" id="2.7.10.1"/>
    </reaction>
</comment>
<feature type="region of interest" description="Disordered" evidence="14">
    <location>
        <begin position="1295"/>
        <end position="1335"/>
    </location>
</feature>
<keyword evidence="4" id="KW-0597">Phosphoprotein</keyword>
<evidence type="ECO:0000256" key="11">
    <source>
        <dbReference type="ARBA" id="ARBA00023180"/>
    </source>
</evidence>
<dbReference type="GO" id="GO:0032006">
    <property type="term" value="P:regulation of TOR signaling"/>
    <property type="evidence" value="ECO:0007669"/>
    <property type="project" value="TreeGrafter"/>
</dbReference>
<reference evidence="19" key="1">
    <citation type="submission" date="2016-04" db="UniProtKB">
        <authorList>
            <consortium name="WormBaseParasite"/>
        </authorList>
    </citation>
    <scope>IDENTIFICATION</scope>
</reference>
<dbReference type="FunFam" id="2.60.40.10:FF:002356">
    <property type="entry name" value="Protein roller-3"/>
    <property type="match status" value="1"/>
</dbReference>
<dbReference type="PANTHER" id="PTHR24416:SF527">
    <property type="entry name" value="PROTO-ONCOGENE TYROSINE-PROTEIN KINASE ROS"/>
    <property type="match status" value="1"/>
</dbReference>
<dbReference type="GO" id="GO:0012505">
    <property type="term" value="C:endomembrane system"/>
    <property type="evidence" value="ECO:0007669"/>
    <property type="project" value="UniProtKB-SubCell"/>
</dbReference>
<dbReference type="InterPro" id="IPR017441">
    <property type="entry name" value="Protein_kinase_ATP_BS"/>
</dbReference>
<dbReference type="SUPFAM" id="SSF56112">
    <property type="entry name" value="Protein kinase-like (PK-like)"/>
    <property type="match status" value="1"/>
</dbReference>
<dbReference type="InterPro" id="IPR001245">
    <property type="entry name" value="Ser-Thr/Tyr_kinase_cat_dom"/>
</dbReference>
<evidence type="ECO:0000259" key="16">
    <source>
        <dbReference type="PROSITE" id="PS50853"/>
    </source>
</evidence>
<dbReference type="SMART" id="SM00219">
    <property type="entry name" value="TyrKc"/>
    <property type="match status" value="1"/>
</dbReference>
<dbReference type="CDD" id="cd00192">
    <property type="entry name" value="PTKc"/>
    <property type="match status" value="1"/>
</dbReference>
<gene>
    <name evidence="17" type="ORF">ACOC_LOCUS6718</name>
</gene>
<organism evidence="19">
    <name type="scientific">Angiostrongylus costaricensis</name>
    <name type="common">Nematode worm</name>
    <dbReference type="NCBI Taxonomy" id="334426"/>
    <lineage>
        <taxon>Eukaryota</taxon>
        <taxon>Metazoa</taxon>
        <taxon>Ecdysozoa</taxon>
        <taxon>Nematoda</taxon>
        <taxon>Chromadorea</taxon>
        <taxon>Rhabditida</taxon>
        <taxon>Rhabditina</taxon>
        <taxon>Rhabditomorpha</taxon>
        <taxon>Strongyloidea</taxon>
        <taxon>Metastrongylidae</taxon>
        <taxon>Angiostrongylus</taxon>
    </lineage>
</organism>
<dbReference type="GO" id="GO:0005524">
    <property type="term" value="F:ATP binding"/>
    <property type="evidence" value="ECO:0007669"/>
    <property type="project" value="UniProtKB-UniRule"/>
</dbReference>
<evidence type="ECO:0000256" key="3">
    <source>
        <dbReference type="ARBA" id="ARBA00011902"/>
    </source>
</evidence>
<dbReference type="FunFam" id="1.10.510.10:FF:001512">
    <property type="entry name" value="Receptor tyrosine-protein kinase erbB-2"/>
    <property type="match status" value="1"/>
</dbReference>
<feature type="domain" description="Fibronectin type-III" evidence="16">
    <location>
        <begin position="93"/>
        <end position="190"/>
    </location>
</feature>
<dbReference type="Proteomes" id="UP000267027">
    <property type="component" value="Unassembled WGS sequence"/>
</dbReference>
<evidence type="ECO:0000256" key="6">
    <source>
        <dbReference type="ARBA" id="ARBA00022741"/>
    </source>
</evidence>
<evidence type="ECO:0000256" key="9">
    <source>
        <dbReference type="ARBA" id="ARBA00023136"/>
    </source>
</evidence>
<evidence type="ECO:0000256" key="14">
    <source>
        <dbReference type="SAM" id="MobiDB-lite"/>
    </source>
</evidence>
<dbReference type="PROSITE" id="PS00107">
    <property type="entry name" value="PROTEIN_KINASE_ATP"/>
    <property type="match status" value="1"/>
</dbReference>
<keyword evidence="6 13" id="KW-0547">Nucleotide-binding</keyword>
<evidence type="ECO:0000256" key="5">
    <source>
        <dbReference type="ARBA" id="ARBA00022679"/>
    </source>
</evidence>
<dbReference type="SUPFAM" id="SSF49265">
    <property type="entry name" value="Fibronectin type III"/>
    <property type="match status" value="3"/>
</dbReference>
<evidence type="ECO:0000313" key="17">
    <source>
        <dbReference type="EMBL" id="VDM58303.1"/>
    </source>
</evidence>
<dbReference type="EC" id="2.7.10.1" evidence="3"/>
<dbReference type="PANTHER" id="PTHR24416">
    <property type="entry name" value="TYROSINE-PROTEIN KINASE RECEPTOR"/>
    <property type="match status" value="1"/>
</dbReference>
<evidence type="ECO:0000256" key="13">
    <source>
        <dbReference type="PROSITE-ProRule" id="PRU10141"/>
    </source>
</evidence>